<dbReference type="PROSITE" id="PS00690">
    <property type="entry name" value="DEAH_ATP_HELICASE"/>
    <property type="match status" value="1"/>
</dbReference>
<dbReference type="Gene3D" id="3.40.50.300">
    <property type="entry name" value="P-loop containing nucleotide triphosphate hydrolases"/>
    <property type="match status" value="2"/>
</dbReference>
<dbReference type="Proteomes" id="UP000324497">
    <property type="component" value="Chromosome"/>
</dbReference>
<keyword evidence="4" id="KW-0067">ATP-binding</keyword>
<evidence type="ECO:0000259" key="8">
    <source>
        <dbReference type="PROSITE" id="PS51192"/>
    </source>
</evidence>
<feature type="domain" description="Helicase ATP-binding" evidence="8">
    <location>
        <begin position="28"/>
        <end position="195"/>
    </location>
</feature>
<dbReference type="PANTHER" id="PTHR13710">
    <property type="entry name" value="DNA HELICASE RECQ FAMILY MEMBER"/>
    <property type="match status" value="1"/>
</dbReference>
<dbReference type="InterPro" id="IPR014001">
    <property type="entry name" value="Helicase_ATP-bd"/>
</dbReference>
<evidence type="ECO:0000256" key="5">
    <source>
        <dbReference type="ARBA" id="ARBA00023125"/>
    </source>
</evidence>
<dbReference type="CDD" id="cd17920">
    <property type="entry name" value="DEXHc_RecQ"/>
    <property type="match status" value="1"/>
</dbReference>
<dbReference type="GO" id="GO:0030894">
    <property type="term" value="C:replisome"/>
    <property type="evidence" value="ECO:0007669"/>
    <property type="project" value="TreeGrafter"/>
</dbReference>
<dbReference type="PROSITE" id="PS51194">
    <property type="entry name" value="HELICASE_CTER"/>
    <property type="match status" value="1"/>
</dbReference>
<name>A0A3S6QVV1_9LACO</name>
<dbReference type="PANTHER" id="PTHR13710:SF84">
    <property type="entry name" value="ATP-DEPENDENT DNA HELICASE RECS-RELATED"/>
    <property type="match status" value="1"/>
</dbReference>
<dbReference type="InterPro" id="IPR002464">
    <property type="entry name" value="DNA/RNA_helicase_DEAH_CS"/>
</dbReference>
<dbReference type="EMBL" id="CP018180">
    <property type="protein sequence ID" value="AUJ32194.1"/>
    <property type="molecule type" value="Genomic_DNA"/>
</dbReference>
<dbReference type="GO" id="GO:0009378">
    <property type="term" value="F:four-way junction helicase activity"/>
    <property type="evidence" value="ECO:0007669"/>
    <property type="project" value="TreeGrafter"/>
</dbReference>
<evidence type="ECO:0000256" key="2">
    <source>
        <dbReference type="ARBA" id="ARBA00022801"/>
    </source>
</evidence>
<dbReference type="InterPro" id="IPR004589">
    <property type="entry name" value="DNA_helicase_ATP-dep_RecQ"/>
</dbReference>
<keyword evidence="11" id="KW-1185">Reference proteome</keyword>
<keyword evidence="1" id="KW-0547">Nucleotide-binding</keyword>
<proteinExistence type="predicted"/>
<protein>
    <recommendedName>
        <fullName evidence="6">ATP-dependent DNA helicase RecQ</fullName>
    </recommendedName>
    <alternativeName>
        <fullName evidence="7">DNA 3'-5' helicase RecQ</fullName>
    </alternativeName>
</protein>
<dbReference type="GO" id="GO:0043138">
    <property type="term" value="F:3'-5' DNA helicase activity"/>
    <property type="evidence" value="ECO:0007669"/>
    <property type="project" value="TreeGrafter"/>
</dbReference>
<dbReference type="GO" id="GO:0006310">
    <property type="term" value="P:DNA recombination"/>
    <property type="evidence" value="ECO:0007669"/>
    <property type="project" value="InterPro"/>
</dbReference>
<organism evidence="10 11">
    <name type="scientific">Liquorilactobacillus nagelii</name>
    <dbReference type="NCBI Taxonomy" id="82688"/>
    <lineage>
        <taxon>Bacteria</taxon>
        <taxon>Bacillati</taxon>
        <taxon>Bacillota</taxon>
        <taxon>Bacilli</taxon>
        <taxon>Lactobacillales</taxon>
        <taxon>Lactobacillaceae</taxon>
        <taxon>Liquorilactobacillus</taxon>
    </lineage>
</organism>
<keyword evidence="5" id="KW-0238">DNA-binding</keyword>
<dbReference type="KEGG" id="lng:BSQ50_06270"/>
<evidence type="ECO:0000256" key="4">
    <source>
        <dbReference type="ARBA" id="ARBA00022840"/>
    </source>
</evidence>
<dbReference type="GO" id="GO:0043590">
    <property type="term" value="C:bacterial nucleoid"/>
    <property type="evidence" value="ECO:0007669"/>
    <property type="project" value="TreeGrafter"/>
</dbReference>
<dbReference type="GeneID" id="78521452"/>
<evidence type="ECO:0000313" key="10">
    <source>
        <dbReference type="EMBL" id="AUJ32194.1"/>
    </source>
</evidence>
<evidence type="ECO:0000259" key="9">
    <source>
        <dbReference type="PROSITE" id="PS51194"/>
    </source>
</evidence>
<sequence>MLTKSELSAGLQRYFGYQSFKLGQSDTLMALGEQHCAVAILPTGTGKSLCYQLYGLMTKQPVLVISPLISLMQDQVKELKYIGEHQAAALTSMLSKQEKRFVLRHLAEYHFIFISPEMALQPAMLRQLQRLKLGLLVIDEAHCISQWGPDFRPEYLQLGFLRQQLQQPLTLALTATATPRVKKDICNLLFTADEQATVIEQSVDRPNIYLAVEPAENIVKKNEKLIYLIQQLKTPGLVYFTSRKATEKFAQLISKVTDLNAAAYHAELTQQERFAVQQQFMLGNLDVVCATSAFGMGINQKNVRYVIHYHLPTDLESYLQEIGRAGRDGQQSIAILLYSPEDFGRQRQLSFSNLPQPNELKNYQTATKQQRQYLIQNETNYQLIDFYATRGWNVERQQQLFDQRRQQKRQQLSSLETYLKLTTCRRQFICHYFGEAGSSIQHDSKCCQLAEQPLDLDKLNLRRSNLKKSVKTNKMLSYQQLLKKMFLNFDSQR</sequence>
<dbReference type="InterPro" id="IPR032284">
    <property type="entry name" value="RecQ_Zn-bd"/>
</dbReference>
<feature type="domain" description="Helicase C-terminal" evidence="9">
    <location>
        <begin position="224"/>
        <end position="374"/>
    </location>
</feature>
<dbReference type="RefSeq" id="WP_057885971.1">
    <property type="nucleotide sequence ID" value="NZ_CP018180.1"/>
</dbReference>
<evidence type="ECO:0000256" key="3">
    <source>
        <dbReference type="ARBA" id="ARBA00022806"/>
    </source>
</evidence>
<evidence type="ECO:0000256" key="6">
    <source>
        <dbReference type="ARBA" id="ARBA00044535"/>
    </source>
</evidence>
<dbReference type="PROSITE" id="PS51192">
    <property type="entry name" value="HELICASE_ATP_BIND_1"/>
    <property type="match status" value="1"/>
</dbReference>
<evidence type="ECO:0000256" key="7">
    <source>
        <dbReference type="ARBA" id="ARBA00044550"/>
    </source>
</evidence>
<accession>A0A3S6QVV1</accession>
<reference evidence="10 11" key="1">
    <citation type="submission" date="2016-11" db="EMBL/GenBank/DDBJ databases">
        <title>Interaction between Lactobacillus species and yeast in water kefir.</title>
        <authorList>
            <person name="Behr J."/>
            <person name="Xu D."/>
            <person name="Vogel R.F."/>
        </authorList>
    </citation>
    <scope>NUCLEOTIDE SEQUENCE [LARGE SCALE GENOMIC DNA]</scope>
    <source>
        <strain evidence="10 11">TMW 1.1827</strain>
    </source>
</reference>
<dbReference type="Pfam" id="PF00270">
    <property type="entry name" value="DEAD"/>
    <property type="match status" value="1"/>
</dbReference>
<dbReference type="Pfam" id="PF16124">
    <property type="entry name" value="RecQ_Zn_bind"/>
    <property type="match status" value="1"/>
</dbReference>
<dbReference type="GO" id="GO:0005524">
    <property type="term" value="F:ATP binding"/>
    <property type="evidence" value="ECO:0007669"/>
    <property type="project" value="UniProtKB-KW"/>
</dbReference>
<dbReference type="AlphaFoldDB" id="A0A3S6QVV1"/>
<dbReference type="InterPro" id="IPR027417">
    <property type="entry name" value="P-loop_NTPase"/>
</dbReference>
<gene>
    <name evidence="10" type="ORF">BSQ50_06270</name>
</gene>
<dbReference type="GO" id="GO:0005737">
    <property type="term" value="C:cytoplasm"/>
    <property type="evidence" value="ECO:0007669"/>
    <property type="project" value="TreeGrafter"/>
</dbReference>
<dbReference type="NCBIfam" id="TIGR00614">
    <property type="entry name" value="recQ_fam"/>
    <property type="match status" value="1"/>
</dbReference>
<evidence type="ECO:0000313" key="11">
    <source>
        <dbReference type="Proteomes" id="UP000324497"/>
    </source>
</evidence>
<dbReference type="SUPFAM" id="SSF52540">
    <property type="entry name" value="P-loop containing nucleoside triphosphate hydrolases"/>
    <property type="match status" value="1"/>
</dbReference>
<dbReference type="GO" id="GO:0006281">
    <property type="term" value="P:DNA repair"/>
    <property type="evidence" value="ECO:0007669"/>
    <property type="project" value="TreeGrafter"/>
</dbReference>
<dbReference type="GO" id="GO:0003677">
    <property type="term" value="F:DNA binding"/>
    <property type="evidence" value="ECO:0007669"/>
    <property type="project" value="UniProtKB-KW"/>
</dbReference>
<keyword evidence="3" id="KW-0347">Helicase</keyword>
<dbReference type="InterPro" id="IPR011545">
    <property type="entry name" value="DEAD/DEAH_box_helicase_dom"/>
</dbReference>
<dbReference type="InterPro" id="IPR001650">
    <property type="entry name" value="Helicase_C-like"/>
</dbReference>
<dbReference type="SMART" id="SM00487">
    <property type="entry name" value="DEXDc"/>
    <property type="match status" value="1"/>
</dbReference>
<evidence type="ECO:0000256" key="1">
    <source>
        <dbReference type="ARBA" id="ARBA00022741"/>
    </source>
</evidence>
<dbReference type="Pfam" id="PF00271">
    <property type="entry name" value="Helicase_C"/>
    <property type="match status" value="1"/>
</dbReference>
<keyword evidence="2" id="KW-0378">Hydrolase</keyword>
<dbReference type="SMART" id="SM00490">
    <property type="entry name" value="HELICc"/>
    <property type="match status" value="1"/>
</dbReference>
<dbReference type="GO" id="GO:0016787">
    <property type="term" value="F:hydrolase activity"/>
    <property type="evidence" value="ECO:0007669"/>
    <property type="project" value="UniProtKB-KW"/>
</dbReference>